<organism evidence="4 5">
    <name type="scientific">Magnusiomyces paraingens</name>
    <dbReference type="NCBI Taxonomy" id="2606893"/>
    <lineage>
        <taxon>Eukaryota</taxon>
        <taxon>Fungi</taxon>
        <taxon>Dikarya</taxon>
        <taxon>Ascomycota</taxon>
        <taxon>Saccharomycotina</taxon>
        <taxon>Dipodascomycetes</taxon>
        <taxon>Dipodascales</taxon>
        <taxon>Dipodascaceae</taxon>
        <taxon>Magnusiomyces</taxon>
    </lineage>
</organism>
<dbReference type="GeneID" id="43583758"/>
<dbReference type="SUPFAM" id="SSF63411">
    <property type="entry name" value="LuxS/MPP-like metallohydrolase"/>
    <property type="match status" value="4"/>
</dbReference>
<evidence type="ECO:0000259" key="2">
    <source>
        <dbReference type="Pfam" id="PF00675"/>
    </source>
</evidence>
<reference evidence="4 5" key="1">
    <citation type="submission" date="2019-09" db="EMBL/GenBank/DDBJ databases">
        <authorList>
            <person name="Brejova B."/>
        </authorList>
    </citation>
    <scope>NUCLEOTIDE SEQUENCE [LARGE SCALE GENOMIC DNA]</scope>
</reference>
<dbReference type="Pfam" id="PF05193">
    <property type="entry name" value="Peptidase_M16_C"/>
    <property type="match status" value="1"/>
</dbReference>
<dbReference type="Gene3D" id="3.30.830.10">
    <property type="entry name" value="Metalloenzyme, LuxS/M16 peptidase-like"/>
    <property type="match status" value="4"/>
</dbReference>
<evidence type="ECO:0000313" key="5">
    <source>
        <dbReference type="Proteomes" id="UP000398389"/>
    </source>
</evidence>
<proteinExistence type="predicted"/>
<gene>
    <name evidence="4" type="ORF">SAPINGB_P004943</name>
</gene>
<dbReference type="Proteomes" id="UP000398389">
    <property type="component" value="Unassembled WGS sequence"/>
</dbReference>
<accession>A0A5E8BXD1</accession>
<dbReference type="Pfam" id="PF00675">
    <property type="entry name" value="Peptidase_M16"/>
    <property type="match status" value="1"/>
</dbReference>
<feature type="compositionally biased region" description="Acidic residues" evidence="1">
    <location>
        <begin position="1031"/>
        <end position="1049"/>
    </location>
</feature>
<dbReference type="InterPro" id="IPR011765">
    <property type="entry name" value="Pept_M16_N"/>
</dbReference>
<dbReference type="EMBL" id="CABVLU010000004">
    <property type="protein sequence ID" value="VVT56299.1"/>
    <property type="molecule type" value="Genomic_DNA"/>
</dbReference>
<feature type="domain" description="Peptidase M16 C-terminal" evidence="3">
    <location>
        <begin position="195"/>
        <end position="368"/>
    </location>
</feature>
<dbReference type="FunFam" id="3.30.830.10:FF:000015">
    <property type="entry name" value="Putative zinc metalloprotease"/>
    <property type="match status" value="1"/>
</dbReference>
<protein>
    <recommendedName>
        <fullName evidence="6">Mitochondrial presequence protease</fullName>
    </recommendedName>
</protein>
<dbReference type="FunFam" id="3.30.830.10:FF:000031">
    <property type="entry name" value="Putative zinc metalloprotease"/>
    <property type="match status" value="1"/>
</dbReference>
<sequence length="1049" mass="116908">MSSSHPLKLIQDIKLTYSPSRVFVWRSERTGLQSVLIQQSSTMVRGHFAVGSEIHNDSGCPHTLEHLVFMGSKKYPYKGLLDILGNKMMSETNAWTAVDQTVYTISTVGWEAFSVLLPVYIDHIINPTITDSACTTEVYYLDGNGEDRGVVFSEMQGIENTASSIEELETQKLLFGSKSAFSSETGGLMAALRVLSHDQIRQFHKDIYRPDNLSIIVSGDIDPKEFAAVVQAIDDSMPALDKSHPHPRPFVDTEPSSYPSKKVVKTVEFPETDETFGEISISWIGPKVHETIESTAIDIILKYLTLEGIGILCKEIVDIPDPLATDVYFDETYYLNQQINISLSNVATENLQLVFEKAEAIIAKVVTDEKYFDLKHVQELVERTKYKDIKASELSSSELVDTTIVAFLYGSLDGKSLRQWIIDVKDYDVLLEWTAEQWKAVVKKYLVDNPLVAVLAKPSKVLSKSIKKETANRIAANKEKYGPDGLAALQAKADAAQAENNKPVPESVLKQFKAPDLTKIKFIDTTMAKAGTALKDEEQFPSKVQTIVSKNTPKEDHFPLYVTFEDYESQFVTLNIYLSTREVDTELLPYVQVFFTELFTLPILLEDGVTHLSLEDTIRQLKSDTLKASASLGSGSNGFEDLFCVSIQARADKYADAVKWAHRALSLTQFTDDRISVLLDKHINRLAEYKRYGSYALNSSVETTMHTPRSMRYASDLLITEERFKKLQEDHIPGEVIRKDLEKIRSQLVAPHNMRIFISGQVSNLKDPVKTLEKFLDVSSAKKDVAPLTAVPSDSDTCAYKGKDIAKLAKITSMPSTESSYATVVCPGINGFKHEDLPALYTAVEYLNAVEGPIWRGVRGAGYAYGANISALPEVGHIHLQVYRGADTPKAVQTCKKLVSDFVTGETPLESLHLEGAKNMVAHNFASSRQNSSSAALLSYIDYTFKGLVRNNPQEVLKKVAHEVTAEKVREVMEKYFLPLFDPKTSMVFVACHSSMTDDVLKKFEADGYEVSVKTLATSTSLAPYGSDQSGSEDEDKEEEEDEEESDEE</sequence>
<evidence type="ECO:0008006" key="6">
    <source>
        <dbReference type="Google" id="ProtNLM"/>
    </source>
</evidence>
<dbReference type="OrthoDB" id="4953at2759"/>
<dbReference type="AlphaFoldDB" id="A0A5E8BXD1"/>
<dbReference type="PANTHER" id="PTHR43016">
    <property type="entry name" value="PRESEQUENCE PROTEASE"/>
    <property type="match status" value="1"/>
</dbReference>
<feature type="domain" description="Peptidase M16 N-terminal" evidence="2">
    <location>
        <begin position="51"/>
        <end position="137"/>
    </location>
</feature>
<dbReference type="InterPro" id="IPR011249">
    <property type="entry name" value="Metalloenz_LuxS/M16"/>
</dbReference>
<evidence type="ECO:0000313" key="4">
    <source>
        <dbReference type="EMBL" id="VVT56299.1"/>
    </source>
</evidence>
<keyword evidence="5" id="KW-1185">Reference proteome</keyword>
<dbReference type="RefSeq" id="XP_031855549.1">
    <property type="nucleotide sequence ID" value="XM_031999658.1"/>
</dbReference>
<feature type="region of interest" description="Disordered" evidence="1">
    <location>
        <begin position="1020"/>
        <end position="1049"/>
    </location>
</feature>
<dbReference type="PANTHER" id="PTHR43016:SF16">
    <property type="entry name" value="METALLOPROTEASE, PUTATIVE (AFU_ORTHOLOGUE AFUA_4G07610)-RELATED"/>
    <property type="match status" value="1"/>
</dbReference>
<evidence type="ECO:0000259" key="3">
    <source>
        <dbReference type="Pfam" id="PF05193"/>
    </source>
</evidence>
<dbReference type="InterPro" id="IPR007863">
    <property type="entry name" value="Peptidase_M16_C"/>
</dbReference>
<evidence type="ECO:0000256" key="1">
    <source>
        <dbReference type="SAM" id="MobiDB-lite"/>
    </source>
</evidence>
<name>A0A5E8BXD1_9ASCO</name>
<dbReference type="GO" id="GO:0046872">
    <property type="term" value="F:metal ion binding"/>
    <property type="evidence" value="ECO:0007669"/>
    <property type="project" value="InterPro"/>
</dbReference>